<dbReference type="PROSITE" id="PS00678">
    <property type="entry name" value="WD_REPEATS_1"/>
    <property type="match status" value="1"/>
</dbReference>
<keyword evidence="3" id="KW-0677">Repeat</keyword>
<evidence type="ECO:0000313" key="7">
    <source>
        <dbReference type="Proteomes" id="UP000789572"/>
    </source>
</evidence>
<comment type="caution">
    <text evidence="6">The sequence shown here is derived from an EMBL/GenBank/DDBJ whole genome shotgun (WGS) entry which is preliminary data.</text>
</comment>
<dbReference type="SMART" id="SM00320">
    <property type="entry name" value="WD40"/>
    <property type="match status" value="2"/>
</dbReference>
<feature type="non-terminal residue" evidence="6">
    <location>
        <position position="217"/>
    </location>
</feature>
<dbReference type="EMBL" id="CAJVPJ010003715">
    <property type="protein sequence ID" value="CAG8643947.1"/>
    <property type="molecule type" value="Genomic_DNA"/>
</dbReference>
<dbReference type="InterPro" id="IPR019775">
    <property type="entry name" value="WD40_repeat_CS"/>
</dbReference>
<dbReference type="PROSITE" id="PS50082">
    <property type="entry name" value="WD_REPEATS_2"/>
    <property type="match status" value="1"/>
</dbReference>
<evidence type="ECO:0000256" key="2">
    <source>
        <dbReference type="ARBA" id="ARBA00022574"/>
    </source>
</evidence>
<dbReference type="PANTHER" id="PTHR22848">
    <property type="entry name" value="WD40 REPEAT PROTEIN"/>
    <property type="match status" value="1"/>
</dbReference>
<evidence type="ECO:0000256" key="4">
    <source>
        <dbReference type="ARBA" id="ARBA00026184"/>
    </source>
</evidence>
<sequence length="217" mass="24445">AFTFLNKRLKPLEHLQTTPNEFKDLCYLLTVNAVHDAPSFKNWEGIGPAREKLVEQFRNMLNFENADKDGSIYVPPNRLLTLLRQAVAYQIEFSRYHPRVAPRINTLLQDYTSLIIPNAVRATLIGHKGNVKCVEFVGEAGRKIVSGSSDNTIRVWDTETSKQLAVFEGHESRIWDVLSNKNGTIISSASGDSTIKNHIVSGGYDKIVRLFDVNTGW</sequence>
<evidence type="ECO:0000256" key="5">
    <source>
        <dbReference type="PROSITE-ProRule" id="PRU00221"/>
    </source>
</evidence>
<gene>
    <name evidence="6" type="ORF">POCULU_LOCUS9575</name>
</gene>
<dbReference type="Proteomes" id="UP000789572">
    <property type="component" value="Unassembled WGS sequence"/>
</dbReference>
<dbReference type="Pfam" id="PF00400">
    <property type="entry name" value="WD40"/>
    <property type="match status" value="2"/>
</dbReference>
<dbReference type="Gene3D" id="2.130.10.10">
    <property type="entry name" value="YVTN repeat-like/Quinoprotein amine dehydrogenase"/>
    <property type="match status" value="1"/>
</dbReference>
<dbReference type="GO" id="GO:0000398">
    <property type="term" value="P:mRNA splicing, via spliceosome"/>
    <property type="evidence" value="ECO:0007669"/>
    <property type="project" value="InterPro"/>
</dbReference>
<keyword evidence="7" id="KW-1185">Reference proteome</keyword>
<evidence type="ECO:0000256" key="3">
    <source>
        <dbReference type="ARBA" id="ARBA00022737"/>
    </source>
</evidence>
<dbReference type="InterPro" id="IPR045184">
    <property type="entry name" value="SMU1"/>
</dbReference>
<name>A0A9N9GYP7_9GLOM</name>
<evidence type="ECO:0000313" key="6">
    <source>
        <dbReference type="EMBL" id="CAG8643947.1"/>
    </source>
</evidence>
<protein>
    <recommendedName>
        <fullName evidence="4">WD40 repeat-containing protein SMU1</fullName>
    </recommendedName>
</protein>
<feature type="repeat" description="WD" evidence="5">
    <location>
        <begin position="124"/>
        <end position="166"/>
    </location>
</feature>
<organism evidence="6 7">
    <name type="scientific">Paraglomus occultum</name>
    <dbReference type="NCBI Taxonomy" id="144539"/>
    <lineage>
        <taxon>Eukaryota</taxon>
        <taxon>Fungi</taxon>
        <taxon>Fungi incertae sedis</taxon>
        <taxon>Mucoromycota</taxon>
        <taxon>Glomeromycotina</taxon>
        <taxon>Glomeromycetes</taxon>
        <taxon>Paraglomerales</taxon>
        <taxon>Paraglomeraceae</taxon>
        <taxon>Paraglomus</taxon>
    </lineage>
</organism>
<dbReference type="InterPro" id="IPR015943">
    <property type="entry name" value="WD40/YVTN_repeat-like_dom_sf"/>
</dbReference>
<dbReference type="OrthoDB" id="674604at2759"/>
<dbReference type="InterPro" id="IPR036322">
    <property type="entry name" value="WD40_repeat_dom_sf"/>
</dbReference>
<dbReference type="PROSITE" id="PS50294">
    <property type="entry name" value="WD_REPEATS_REGION"/>
    <property type="match status" value="1"/>
</dbReference>
<dbReference type="AlphaFoldDB" id="A0A9N9GYP7"/>
<dbReference type="InterPro" id="IPR001680">
    <property type="entry name" value="WD40_rpt"/>
</dbReference>
<dbReference type="SUPFAM" id="SSF50978">
    <property type="entry name" value="WD40 repeat-like"/>
    <property type="match status" value="1"/>
</dbReference>
<accession>A0A9N9GYP7</accession>
<dbReference type="GO" id="GO:0016607">
    <property type="term" value="C:nuclear speck"/>
    <property type="evidence" value="ECO:0007669"/>
    <property type="project" value="UniProtKB-SubCell"/>
</dbReference>
<keyword evidence="2 5" id="KW-0853">WD repeat</keyword>
<reference evidence="6" key="1">
    <citation type="submission" date="2021-06" db="EMBL/GenBank/DDBJ databases">
        <authorList>
            <person name="Kallberg Y."/>
            <person name="Tangrot J."/>
            <person name="Rosling A."/>
        </authorList>
    </citation>
    <scope>NUCLEOTIDE SEQUENCE</scope>
    <source>
        <strain evidence="6">IA702</strain>
    </source>
</reference>
<comment type="subcellular location">
    <subcellularLocation>
        <location evidence="1">Nucleus speckle</location>
    </subcellularLocation>
</comment>
<evidence type="ECO:0000256" key="1">
    <source>
        <dbReference type="ARBA" id="ARBA00004324"/>
    </source>
</evidence>
<proteinExistence type="predicted"/>